<evidence type="ECO:0000259" key="6">
    <source>
        <dbReference type="PROSITE" id="PS00703"/>
    </source>
</evidence>
<dbReference type="InterPro" id="IPR015421">
    <property type="entry name" value="PyrdxlP-dep_Trfase_major"/>
</dbReference>
<protein>
    <submittedName>
        <fullName evidence="7">Aminotransferase class I/II-fold pyridoxal phosphate-dependent enzyme</fullName>
    </submittedName>
</protein>
<keyword evidence="4" id="KW-0663">Pyridoxal phosphate</keyword>
<dbReference type="Pfam" id="PF01276">
    <property type="entry name" value="OKR_DC_1"/>
    <property type="match status" value="1"/>
</dbReference>
<comment type="cofactor">
    <cofactor evidence="1">
        <name>pyridoxal 5'-phosphate</name>
        <dbReference type="ChEBI" id="CHEBI:597326"/>
    </cofactor>
</comment>
<dbReference type="InterPro" id="IPR036633">
    <property type="entry name" value="Prn/Lys/Arg_de-COase_C_sf"/>
</dbReference>
<dbReference type="RefSeq" id="WP_213167961.1">
    <property type="nucleotide sequence ID" value="NZ_CP058559.1"/>
</dbReference>
<evidence type="ECO:0000256" key="1">
    <source>
        <dbReference type="ARBA" id="ARBA00001933"/>
    </source>
</evidence>
<keyword evidence="8" id="KW-1185">Reference proteome</keyword>
<keyword evidence="5" id="KW-0456">Lyase</keyword>
<dbReference type="GO" id="GO:0016831">
    <property type="term" value="F:carboxy-lyase activity"/>
    <property type="evidence" value="ECO:0007669"/>
    <property type="project" value="UniProtKB-KW"/>
</dbReference>
<keyword evidence="7" id="KW-0032">Aminotransferase</keyword>
<organism evidence="7 8">
    <name type="scientific">Alkalicella caledoniensis</name>
    <dbReference type="NCBI Taxonomy" id="2731377"/>
    <lineage>
        <taxon>Bacteria</taxon>
        <taxon>Bacillati</taxon>
        <taxon>Bacillota</taxon>
        <taxon>Clostridia</taxon>
        <taxon>Eubacteriales</taxon>
        <taxon>Proteinivoracaceae</taxon>
        <taxon>Alkalicella</taxon>
    </lineage>
</organism>
<keyword evidence="3" id="KW-0210">Decarboxylase</keyword>
<evidence type="ECO:0000313" key="7">
    <source>
        <dbReference type="EMBL" id="QNO14303.1"/>
    </source>
</evidence>
<evidence type="ECO:0000256" key="2">
    <source>
        <dbReference type="ARBA" id="ARBA00010671"/>
    </source>
</evidence>
<reference evidence="7 8" key="1">
    <citation type="submission" date="2020-07" db="EMBL/GenBank/DDBJ databases">
        <title>Alkalicella. sp. LB2 genome.</title>
        <authorList>
            <person name="Postec A."/>
            <person name="Quemeneur M."/>
        </authorList>
    </citation>
    <scope>NUCLEOTIDE SEQUENCE [LARGE SCALE GENOMIC DNA]</scope>
    <source>
        <strain evidence="7 8">LB2</strain>
    </source>
</reference>
<dbReference type="InterPro" id="IPR008286">
    <property type="entry name" value="Prn/Lys/Arg_de-COase_C"/>
</dbReference>
<accession>A0A7G9W6J1</accession>
<name>A0A7G9W6J1_ALKCA</name>
<dbReference type="SUPFAM" id="SSF55904">
    <property type="entry name" value="Ornithine decarboxylase C-terminal domain"/>
    <property type="match status" value="1"/>
</dbReference>
<evidence type="ECO:0000256" key="5">
    <source>
        <dbReference type="ARBA" id="ARBA00023239"/>
    </source>
</evidence>
<evidence type="ECO:0000256" key="3">
    <source>
        <dbReference type="ARBA" id="ARBA00022793"/>
    </source>
</evidence>
<dbReference type="GO" id="GO:0008483">
    <property type="term" value="F:transaminase activity"/>
    <property type="evidence" value="ECO:0007669"/>
    <property type="project" value="UniProtKB-KW"/>
</dbReference>
<dbReference type="InterPro" id="IPR000310">
    <property type="entry name" value="Orn/Lys/Arg_deCO2ase_major_dom"/>
</dbReference>
<dbReference type="PANTHER" id="PTHR43277:SF4">
    <property type="entry name" value="ARGININE DECARBOXYLASE"/>
    <property type="match status" value="1"/>
</dbReference>
<comment type="similarity">
    <text evidence="2">Belongs to the Orn/Lys/Arg decarboxylase class-I family.</text>
</comment>
<dbReference type="AlphaFoldDB" id="A0A7G9W6J1"/>
<dbReference type="EMBL" id="CP058559">
    <property type="protein sequence ID" value="QNO14303.1"/>
    <property type="molecule type" value="Genomic_DNA"/>
</dbReference>
<dbReference type="Proteomes" id="UP000516160">
    <property type="component" value="Chromosome"/>
</dbReference>
<dbReference type="Pfam" id="PF03711">
    <property type="entry name" value="OKR_DC_1_C"/>
    <property type="match status" value="1"/>
</dbReference>
<proteinExistence type="inferred from homology"/>
<dbReference type="SUPFAM" id="SSF53383">
    <property type="entry name" value="PLP-dependent transferases"/>
    <property type="match status" value="1"/>
</dbReference>
<sequence>MTTSNFPYNTNSDLKEQEKTPLFTGLLEHVEKNPIQFHIPGHKKGTGMDPEFRNFIGDNALSIDLINIGPLDDLHHPHGMIKEAQDLAAKAFGADHTFFSVQGTSGAIMTMIMSVCGPGDKIIVPRNVHKSIMSAIIFSGATPIFIHPVIDPNFGISHGITTDSVAKALKKHPDAKGLLVINPTYFGIAANLKKIVDIAHSYGVPVLVDEAHGVHIHFHEELPLSAMQAGADMAATSVHKLGGSMTQSSVLNVKEGLVSPKRVQSVISMLTTTSTSYLLLASLDVARKQLATKGRELIQNAIALADRTRNEINTITGLYCVGKEILGTKATYDIDPTKLIISVRGLGITGYEVEVWLRKNYNIEVELSDLYNILCIISVGDTEDTTSKLIEAFKHLAEEYFESNKDVDNKAVALRVPNIPALAISPRDAFYAETELIPFKESAGRVIAEFIMIYPPGIPILIPGEIITEKNIQYIQRNIEVGLPVQGPEDESFTNIRVIKAQEPII</sequence>
<evidence type="ECO:0000256" key="4">
    <source>
        <dbReference type="ARBA" id="ARBA00022898"/>
    </source>
</evidence>
<evidence type="ECO:0000313" key="8">
    <source>
        <dbReference type="Proteomes" id="UP000516160"/>
    </source>
</evidence>
<gene>
    <name evidence="7" type="ORF">HYG86_05710</name>
</gene>
<dbReference type="PROSITE" id="PS00703">
    <property type="entry name" value="OKR_DC_1"/>
    <property type="match status" value="1"/>
</dbReference>
<dbReference type="Gene3D" id="3.40.640.10">
    <property type="entry name" value="Type I PLP-dependent aspartate aminotransferase-like (Major domain)"/>
    <property type="match status" value="1"/>
</dbReference>
<dbReference type="KEGG" id="acae:HYG86_05710"/>
<dbReference type="InterPro" id="IPR015424">
    <property type="entry name" value="PyrdxlP-dep_Trfase"/>
</dbReference>
<dbReference type="PANTHER" id="PTHR43277">
    <property type="entry name" value="ARGININE DECARBOXYLASE"/>
    <property type="match status" value="1"/>
</dbReference>
<feature type="domain" description="Orn/Lys/Arg decarboxylases family 1 pyridoxal-P attachment site" evidence="6">
    <location>
        <begin position="235"/>
        <end position="249"/>
    </location>
</feature>
<dbReference type="InterPro" id="IPR052357">
    <property type="entry name" value="Orn_Lys_Arg_decarboxylase-I"/>
</dbReference>
<dbReference type="Gene3D" id="3.90.100.10">
    <property type="entry name" value="Orn/Lys/Arg decarboxylase, C-terminal domain"/>
    <property type="match status" value="1"/>
</dbReference>
<dbReference type="CDD" id="cd00615">
    <property type="entry name" value="Orn_deC_like"/>
    <property type="match status" value="1"/>
</dbReference>
<keyword evidence="7" id="KW-0808">Transferase</keyword>